<sequence>MATTQDSIKPALQDFYSTLYPHPLTNDTPQLVAFPDDANLPQLSSLQTAELDVPLRLEEIRPLISQLARNRAPGADGLPIEYYAMYSVAHTQLLLNAYNEACSRGKLTNLQREALVIVLPKPGHNPTNVVSYSCCHSVILIVRYWARFL</sequence>
<dbReference type="AlphaFoldDB" id="A0AAV7UTP8"/>
<name>A0AAV7UTP8_PLEWA</name>
<comment type="caution">
    <text evidence="1">The sequence shown here is derived from an EMBL/GenBank/DDBJ whole genome shotgun (WGS) entry which is preliminary data.</text>
</comment>
<protein>
    <submittedName>
        <fullName evidence="1">Uncharacterized protein</fullName>
    </submittedName>
</protein>
<accession>A0AAV7UTP8</accession>
<organism evidence="1 2">
    <name type="scientific">Pleurodeles waltl</name>
    <name type="common">Iberian ribbed newt</name>
    <dbReference type="NCBI Taxonomy" id="8319"/>
    <lineage>
        <taxon>Eukaryota</taxon>
        <taxon>Metazoa</taxon>
        <taxon>Chordata</taxon>
        <taxon>Craniata</taxon>
        <taxon>Vertebrata</taxon>
        <taxon>Euteleostomi</taxon>
        <taxon>Amphibia</taxon>
        <taxon>Batrachia</taxon>
        <taxon>Caudata</taxon>
        <taxon>Salamandroidea</taxon>
        <taxon>Salamandridae</taxon>
        <taxon>Pleurodelinae</taxon>
        <taxon>Pleurodeles</taxon>
    </lineage>
</organism>
<evidence type="ECO:0000313" key="1">
    <source>
        <dbReference type="EMBL" id="KAJ1192001.1"/>
    </source>
</evidence>
<keyword evidence="2" id="KW-1185">Reference proteome</keyword>
<dbReference type="Proteomes" id="UP001066276">
    <property type="component" value="Chromosome 2_2"/>
</dbReference>
<dbReference type="EMBL" id="JANPWB010000004">
    <property type="protein sequence ID" value="KAJ1192001.1"/>
    <property type="molecule type" value="Genomic_DNA"/>
</dbReference>
<gene>
    <name evidence="1" type="ORF">NDU88_001313</name>
</gene>
<proteinExistence type="predicted"/>
<dbReference type="PANTHER" id="PTHR19446">
    <property type="entry name" value="REVERSE TRANSCRIPTASES"/>
    <property type="match status" value="1"/>
</dbReference>
<reference evidence="1" key="1">
    <citation type="journal article" date="2022" name="bioRxiv">
        <title>Sequencing and chromosome-scale assembly of the giantPleurodeles waltlgenome.</title>
        <authorList>
            <person name="Brown T."/>
            <person name="Elewa A."/>
            <person name="Iarovenko S."/>
            <person name="Subramanian E."/>
            <person name="Araus A.J."/>
            <person name="Petzold A."/>
            <person name="Susuki M."/>
            <person name="Suzuki K.-i.T."/>
            <person name="Hayashi T."/>
            <person name="Toyoda A."/>
            <person name="Oliveira C."/>
            <person name="Osipova E."/>
            <person name="Leigh N.D."/>
            <person name="Simon A."/>
            <person name="Yun M.H."/>
        </authorList>
    </citation>
    <scope>NUCLEOTIDE SEQUENCE</scope>
    <source>
        <strain evidence="1">20211129_DDA</strain>
        <tissue evidence="1">Liver</tissue>
    </source>
</reference>
<evidence type="ECO:0000313" key="2">
    <source>
        <dbReference type="Proteomes" id="UP001066276"/>
    </source>
</evidence>